<dbReference type="EMBL" id="CACVAR010000057">
    <property type="protein sequence ID" value="CAA6799766.1"/>
    <property type="molecule type" value="Genomic_DNA"/>
</dbReference>
<feature type="region of interest" description="Disordered" evidence="1">
    <location>
        <begin position="326"/>
        <end position="352"/>
    </location>
</feature>
<evidence type="ECO:0000313" key="2">
    <source>
        <dbReference type="EMBL" id="CAA6799766.1"/>
    </source>
</evidence>
<feature type="non-terminal residue" evidence="2">
    <location>
        <position position="421"/>
    </location>
</feature>
<organism evidence="2">
    <name type="scientific">uncultured Sulfurovum sp</name>
    <dbReference type="NCBI Taxonomy" id="269237"/>
    <lineage>
        <taxon>Bacteria</taxon>
        <taxon>Pseudomonadati</taxon>
        <taxon>Campylobacterota</taxon>
        <taxon>Epsilonproteobacteria</taxon>
        <taxon>Campylobacterales</taxon>
        <taxon>Sulfurovaceae</taxon>
        <taxon>Sulfurovum</taxon>
        <taxon>environmental samples</taxon>
    </lineage>
</organism>
<name>A0A6S6RVG8_9BACT</name>
<feature type="compositionally biased region" description="Low complexity" evidence="1">
    <location>
        <begin position="332"/>
        <end position="352"/>
    </location>
</feature>
<protein>
    <submittedName>
        <fullName evidence="2">Uncharacterized protein</fullName>
    </submittedName>
</protein>
<accession>A0A6S6RVG8</accession>
<proteinExistence type="predicted"/>
<dbReference type="AlphaFoldDB" id="A0A6S6RVG8"/>
<sequence>MFRILLFSVYLTVNSYSSSLEVNRGCCTAEHSVTTSGVSPVVTELGSLNSYYQTTPNLLTEWHDEHELEPNGDSYSNPYCEGLGQKIQYSHGAGVNSSNDGTGWKRDFPIYSSSYSYDCICQEDSTPLSSLPAIPDGWIVKGEAYKACSSDTYAGLDDVVQICENFVGTGGSDFADVDSETKLFKTIGYTGCCGSTDRCTVLEKDLNISCPAGQEPFEGVCFDTCGNDGLVLDGQCVERGTCSTGFSPYVSISIGDDNATCYDDGTSWTESYKLFPEQDGNIIDCCGKPVNDGSDVDGDGISDIHDADVNGDGIIDNGTDSNGDGIVDGFESLYSSSNDSNSTSSDSNSSGLDSSAIVSAIGDSKTEITNNLNTINNSINNASVTNSNNLNTINSSINNASVTNSNNLNTINSSINNASVT</sequence>
<evidence type="ECO:0000256" key="1">
    <source>
        <dbReference type="SAM" id="MobiDB-lite"/>
    </source>
</evidence>
<gene>
    <name evidence="2" type="ORF">HELGO_WM31547</name>
</gene>
<reference evidence="2" key="1">
    <citation type="submission" date="2020-01" db="EMBL/GenBank/DDBJ databases">
        <authorList>
            <person name="Meier V. D."/>
            <person name="Meier V D."/>
        </authorList>
    </citation>
    <scope>NUCLEOTIDE SEQUENCE</scope>
    <source>
        <strain evidence="2">HLG_WM_MAG_03</strain>
    </source>
</reference>